<comment type="caution">
    <text evidence="5">The sequence shown here is derived from an EMBL/GenBank/DDBJ whole genome shotgun (WGS) entry which is preliminary data.</text>
</comment>
<dbReference type="Pfam" id="PF07729">
    <property type="entry name" value="FCD"/>
    <property type="match status" value="1"/>
</dbReference>
<evidence type="ECO:0000256" key="2">
    <source>
        <dbReference type="ARBA" id="ARBA00023125"/>
    </source>
</evidence>
<dbReference type="SMART" id="SM00895">
    <property type="entry name" value="FCD"/>
    <property type="match status" value="1"/>
</dbReference>
<dbReference type="Proteomes" id="UP000435138">
    <property type="component" value="Unassembled WGS sequence"/>
</dbReference>
<dbReference type="InterPro" id="IPR000524">
    <property type="entry name" value="Tscrpt_reg_HTH_GntR"/>
</dbReference>
<proteinExistence type="predicted"/>
<evidence type="ECO:0000313" key="5">
    <source>
        <dbReference type="EMBL" id="MQY48603.1"/>
    </source>
</evidence>
<dbReference type="GO" id="GO:0003677">
    <property type="term" value="F:DNA binding"/>
    <property type="evidence" value="ECO:0007669"/>
    <property type="project" value="UniProtKB-KW"/>
</dbReference>
<dbReference type="Gene3D" id="1.20.120.530">
    <property type="entry name" value="GntR ligand-binding domain-like"/>
    <property type="match status" value="1"/>
</dbReference>
<dbReference type="SMART" id="SM00345">
    <property type="entry name" value="HTH_GNTR"/>
    <property type="match status" value="1"/>
</dbReference>
<dbReference type="RefSeq" id="WP_153357292.1">
    <property type="nucleotide sequence ID" value="NZ_JAYKOO010000002.1"/>
</dbReference>
<dbReference type="SUPFAM" id="SSF48008">
    <property type="entry name" value="GntR ligand-binding domain-like"/>
    <property type="match status" value="1"/>
</dbReference>
<dbReference type="InterPro" id="IPR011711">
    <property type="entry name" value="GntR_C"/>
</dbReference>
<reference evidence="5 6" key="1">
    <citation type="submission" date="2019-11" db="EMBL/GenBank/DDBJ databases">
        <title>Genome analysis of Rhizobacterium cereale a novel genus and species isolated from maize roots in North Spain.</title>
        <authorList>
            <person name="Menendez E."/>
            <person name="Flores-Felix J.D."/>
            <person name="Ramirez-Bahena M.-H."/>
            <person name="Igual J.M."/>
            <person name="Garcia-Fraile P."/>
            <person name="Peix A."/>
            <person name="Velazquez E."/>
        </authorList>
    </citation>
    <scope>NUCLEOTIDE SEQUENCE [LARGE SCALE GENOMIC DNA]</scope>
    <source>
        <strain evidence="5 6">RZME27</strain>
    </source>
</reference>
<accession>A0A6A8ABD4</accession>
<protein>
    <submittedName>
        <fullName evidence="5">FCD domain-containing protein</fullName>
    </submittedName>
</protein>
<dbReference type="GO" id="GO:0003700">
    <property type="term" value="F:DNA-binding transcription factor activity"/>
    <property type="evidence" value="ECO:0007669"/>
    <property type="project" value="InterPro"/>
</dbReference>
<keyword evidence="2" id="KW-0238">DNA-binding</keyword>
<gene>
    <name evidence="5" type="ORF">GAO09_21435</name>
</gene>
<name>A0A6A8ABD4_9HYPH</name>
<dbReference type="PANTHER" id="PTHR43537:SF45">
    <property type="entry name" value="GNTR FAMILY REGULATORY PROTEIN"/>
    <property type="match status" value="1"/>
</dbReference>
<dbReference type="PROSITE" id="PS50949">
    <property type="entry name" value="HTH_GNTR"/>
    <property type="match status" value="1"/>
</dbReference>
<dbReference type="Gene3D" id="1.10.10.10">
    <property type="entry name" value="Winged helix-like DNA-binding domain superfamily/Winged helix DNA-binding domain"/>
    <property type="match status" value="1"/>
</dbReference>
<dbReference type="SUPFAM" id="SSF46785">
    <property type="entry name" value="Winged helix' DNA-binding domain"/>
    <property type="match status" value="1"/>
</dbReference>
<dbReference type="InterPro" id="IPR036388">
    <property type="entry name" value="WH-like_DNA-bd_sf"/>
</dbReference>
<keyword evidence="1" id="KW-0805">Transcription regulation</keyword>
<organism evidence="5 6">
    <name type="scientific">Endobacterium cereale</name>
    <dbReference type="NCBI Taxonomy" id="2663029"/>
    <lineage>
        <taxon>Bacteria</taxon>
        <taxon>Pseudomonadati</taxon>
        <taxon>Pseudomonadota</taxon>
        <taxon>Alphaproteobacteria</taxon>
        <taxon>Hyphomicrobiales</taxon>
        <taxon>Rhizobiaceae</taxon>
        <taxon>Endobacterium</taxon>
    </lineage>
</organism>
<evidence type="ECO:0000256" key="1">
    <source>
        <dbReference type="ARBA" id="ARBA00023015"/>
    </source>
</evidence>
<dbReference type="InterPro" id="IPR036390">
    <property type="entry name" value="WH_DNA-bd_sf"/>
</dbReference>
<keyword evidence="3" id="KW-0804">Transcription</keyword>
<feature type="domain" description="HTH gntR-type" evidence="4">
    <location>
        <begin position="21"/>
        <end position="88"/>
    </location>
</feature>
<dbReference type="CDD" id="cd07377">
    <property type="entry name" value="WHTH_GntR"/>
    <property type="match status" value="1"/>
</dbReference>
<evidence type="ECO:0000259" key="4">
    <source>
        <dbReference type="PROSITE" id="PS50949"/>
    </source>
</evidence>
<evidence type="ECO:0000256" key="3">
    <source>
        <dbReference type="ARBA" id="ARBA00023163"/>
    </source>
</evidence>
<dbReference type="Pfam" id="PF00392">
    <property type="entry name" value="GntR"/>
    <property type="match status" value="1"/>
</dbReference>
<keyword evidence="6" id="KW-1185">Reference proteome</keyword>
<evidence type="ECO:0000313" key="6">
    <source>
        <dbReference type="Proteomes" id="UP000435138"/>
    </source>
</evidence>
<sequence>MNSQLAATFGLPAPGFPVAVGGTVQRVYDDLRKRIITIQLPPDTTLSRGELTETYEVSQTPIREALQLLKQEGLVRIYPQSRTVVTRIDVLQIYEAHFLRVALETEVCRRLAGDPELDPAIITRARSIIKMQRAVADDPEQITIFQELDELFHQTLFAGVKRSNLHQLVRERSGHLERIRRLHLPETGKIVSILDGHNAIVEAIAARDERAAVEAIRQHLSRTVAKVEDMRKEFPHYFI</sequence>
<dbReference type="PANTHER" id="PTHR43537">
    <property type="entry name" value="TRANSCRIPTIONAL REGULATOR, GNTR FAMILY"/>
    <property type="match status" value="1"/>
</dbReference>
<dbReference type="EMBL" id="WIXI01000048">
    <property type="protein sequence ID" value="MQY48603.1"/>
    <property type="molecule type" value="Genomic_DNA"/>
</dbReference>
<dbReference type="AlphaFoldDB" id="A0A6A8ABD4"/>
<dbReference type="InterPro" id="IPR008920">
    <property type="entry name" value="TF_FadR/GntR_C"/>
</dbReference>